<dbReference type="RefSeq" id="WP_163231204.1">
    <property type="nucleotide sequence ID" value="NZ_WHZW01000012.1"/>
</dbReference>
<dbReference type="AlphaFoldDB" id="A0A6N9Z4R1"/>
<gene>
    <name evidence="3" type="ORF">GFD25_06695</name>
</gene>
<feature type="region of interest" description="Disordered" evidence="1">
    <location>
        <begin position="91"/>
        <end position="165"/>
    </location>
</feature>
<feature type="transmembrane region" description="Helical" evidence="2">
    <location>
        <begin position="233"/>
        <end position="255"/>
    </location>
</feature>
<feature type="region of interest" description="Disordered" evidence="1">
    <location>
        <begin position="1"/>
        <end position="33"/>
    </location>
</feature>
<keyword evidence="2" id="KW-0812">Transmembrane</keyword>
<evidence type="ECO:0000256" key="2">
    <source>
        <dbReference type="SAM" id="Phobius"/>
    </source>
</evidence>
<reference evidence="3 4" key="1">
    <citation type="submission" date="2019-10" db="EMBL/GenBank/DDBJ databases">
        <title>Bifidobacterium from non-human primates.</title>
        <authorList>
            <person name="Modesto M."/>
        </authorList>
    </citation>
    <scope>NUCLEOTIDE SEQUENCE [LARGE SCALE GENOMIC DNA]</scope>
    <source>
        <strain evidence="3 4">TRE17</strain>
    </source>
</reference>
<accession>A0A6N9Z4R1</accession>
<keyword evidence="4" id="KW-1185">Reference proteome</keyword>
<feature type="region of interest" description="Disordered" evidence="1">
    <location>
        <begin position="177"/>
        <end position="217"/>
    </location>
</feature>
<proteinExistence type="predicted"/>
<name>A0A6N9Z4R1_9BIFI</name>
<feature type="compositionally biased region" description="Polar residues" evidence="1">
    <location>
        <begin position="123"/>
        <end position="143"/>
    </location>
</feature>
<evidence type="ECO:0000313" key="4">
    <source>
        <dbReference type="Proteomes" id="UP000469194"/>
    </source>
</evidence>
<dbReference type="Proteomes" id="UP000469194">
    <property type="component" value="Unassembled WGS sequence"/>
</dbReference>
<dbReference type="EMBL" id="WHZW01000012">
    <property type="protein sequence ID" value="NEG89677.1"/>
    <property type="molecule type" value="Genomic_DNA"/>
</dbReference>
<evidence type="ECO:0000256" key="1">
    <source>
        <dbReference type="SAM" id="MobiDB-lite"/>
    </source>
</evidence>
<feature type="transmembrane region" description="Helical" evidence="2">
    <location>
        <begin position="267"/>
        <end position="291"/>
    </location>
</feature>
<comment type="caution">
    <text evidence="3">The sequence shown here is derived from an EMBL/GenBank/DDBJ whole genome shotgun (WGS) entry which is preliminary data.</text>
</comment>
<protein>
    <submittedName>
        <fullName evidence="3">Uncharacterized protein</fullName>
    </submittedName>
</protein>
<evidence type="ECO:0000313" key="3">
    <source>
        <dbReference type="EMBL" id="NEG89677.1"/>
    </source>
</evidence>
<organism evidence="3 4">
    <name type="scientific">Bifidobacterium aerophilum</name>
    <dbReference type="NCBI Taxonomy" id="1798155"/>
    <lineage>
        <taxon>Bacteria</taxon>
        <taxon>Bacillati</taxon>
        <taxon>Actinomycetota</taxon>
        <taxon>Actinomycetes</taxon>
        <taxon>Bifidobacteriales</taxon>
        <taxon>Bifidobacteriaceae</taxon>
        <taxon>Bifidobacterium</taxon>
    </lineage>
</organism>
<sequence>MTNDQDDKTMPLTTPLPTVAGPADGETPAPTAVLPEVSDDKITVLPVDDQEPATMVLTTAADTSNTMVMDAVDGDAAPHSDDPLHLRDVADIEPTESIEPADPTGTVEPTKPIRATAPLPMSATDTSSTIPLYTAVRSPQSDPFATDERNTPATGASEAVDASGTVDSAASAAGAAFGAGPSGAADTGHPQPPTAGQSYAPTPGGPIPPITTPAGSAAQPEIIRKTGPSAATIMLGVCVLVLGVISTLLGMYFPLGWILQSWTLDPRITAAIGFAAIGGILVLVAVIWSIASMISSRKRPAPEDK</sequence>
<keyword evidence="2" id="KW-1133">Transmembrane helix</keyword>
<feature type="compositionally biased region" description="Low complexity" evidence="1">
    <location>
        <begin position="177"/>
        <end position="186"/>
    </location>
</feature>
<keyword evidence="2" id="KW-0472">Membrane</keyword>